<dbReference type="InterPro" id="IPR020806">
    <property type="entry name" value="PKS_PP-bd"/>
</dbReference>
<dbReference type="GO" id="GO:0043041">
    <property type="term" value="P:amino acid activation for nonribosomal peptide biosynthetic process"/>
    <property type="evidence" value="ECO:0007669"/>
    <property type="project" value="TreeGrafter"/>
</dbReference>
<evidence type="ECO:0000313" key="8">
    <source>
        <dbReference type="Proteomes" id="UP000641932"/>
    </source>
</evidence>
<dbReference type="PRINTS" id="PR00154">
    <property type="entry name" value="AMPBINDING"/>
</dbReference>
<protein>
    <recommendedName>
        <fullName evidence="6">Carrier domain-containing protein</fullName>
    </recommendedName>
</protein>
<dbReference type="PROSITE" id="PS00455">
    <property type="entry name" value="AMP_BINDING"/>
    <property type="match status" value="1"/>
</dbReference>
<dbReference type="InterPro" id="IPR023213">
    <property type="entry name" value="CAT-like_dom_sf"/>
</dbReference>
<dbReference type="Gene3D" id="3.30.559.30">
    <property type="entry name" value="Nonribosomal peptide synthetase, condensation domain"/>
    <property type="match status" value="1"/>
</dbReference>
<proteinExistence type="inferred from homology"/>
<dbReference type="InterPro" id="IPR020459">
    <property type="entry name" value="AMP-binding"/>
</dbReference>
<dbReference type="GO" id="GO:0017000">
    <property type="term" value="P:antibiotic biosynthetic process"/>
    <property type="evidence" value="ECO:0007669"/>
    <property type="project" value="UniProtKB-ARBA"/>
</dbReference>
<dbReference type="Gene3D" id="3.30.300.30">
    <property type="match status" value="1"/>
</dbReference>
<dbReference type="Gene3D" id="3.40.50.1820">
    <property type="entry name" value="alpha/beta hydrolase"/>
    <property type="match status" value="1"/>
</dbReference>
<comment type="caution">
    <text evidence="7">The sequence shown here is derived from an EMBL/GenBank/DDBJ whole genome shotgun (WGS) entry which is preliminary data.</text>
</comment>
<comment type="cofactor">
    <cofactor evidence="1">
        <name>pantetheine 4'-phosphate</name>
        <dbReference type="ChEBI" id="CHEBI:47942"/>
    </cofactor>
</comment>
<dbReference type="Proteomes" id="UP000641932">
    <property type="component" value="Unassembled WGS sequence"/>
</dbReference>
<dbReference type="FunFam" id="1.10.1200.10:FF:000016">
    <property type="entry name" value="Non-ribosomal peptide synthase"/>
    <property type="match status" value="1"/>
</dbReference>
<keyword evidence="3" id="KW-0596">Phosphopantetheine</keyword>
<dbReference type="RefSeq" id="WP_189133903.1">
    <property type="nucleotide sequence ID" value="NZ_BMMS01000022.1"/>
</dbReference>
<dbReference type="GO" id="GO:0031177">
    <property type="term" value="F:phosphopantetheine binding"/>
    <property type="evidence" value="ECO:0007669"/>
    <property type="project" value="InterPro"/>
</dbReference>
<dbReference type="InterPro" id="IPR025110">
    <property type="entry name" value="AMP-bd_C"/>
</dbReference>
<dbReference type="PROSITE" id="PS00012">
    <property type="entry name" value="PHOSPHOPANTETHEINE"/>
    <property type="match status" value="1"/>
</dbReference>
<comment type="similarity">
    <text evidence="2">Belongs to the ATP-dependent AMP-binding enzyme family.</text>
</comment>
<dbReference type="Gene3D" id="2.30.38.10">
    <property type="entry name" value="Luciferase, Domain 3"/>
    <property type="match status" value="1"/>
</dbReference>
<dbReference type="PANTHER" id="PTHR45527:SF1">
    <property type="entry name" value="FATTY ACID SYNTHASE"/>
    <property type="match status" value="1"/>
</dbReference>
<evidence type="ECO:0000313" key="7">
    <source>
        <dbReference type="EMBL" id="GGO94197.1"/>
    </source>
</evidence>
<dbReference type="SUPFAM" id="SSF56801">
    <property type="entry name" value="Acetyl-CoA synthetase-like"/>
    <property type="match status" value="1"/>
</dbReference>
<name>A0A918E0C8_9ACTN</name>
<dbReference type="FunFam" id="3.40.50.980:FF:000001">
    <property type="entry name" value="Non-ribosomal peptide synthetase"/>
    <property type="match status" value="1"/>
</dbReference>
<dbReference type="Pfam" id="PF00501">
    <property type="entry name" value="AMP-binding"/>
    <property type="match status" value="1"/>
</dbReference>
<dbReference type="GO" id="GO:0072330">
    <property type="term" value="P:monocarboxylic acid biosynthetic process"/>
    <property type="evidence" value="ECO:0007669"/>
    <property type="project" value="UniProtKB-ARBA"/>
</dbReference>
<dbReference type="EMBL" id="BMMS01000022">
    <property type="protein sequence ID" value="GGO94197.1"/>
    <property type="molecule type" value="Genomic_DNA"/>
</dbReference>
<dbReference type="SUPFAM" id="SSF52777">
    <property type="entry name" value="CoA-dependent acyltransferases"/>
    <property type="match status" value="2"/>
</dbReference>
<keyword evidence="8" id="KW-1185">Reference proteome</keyword>
<dbReference type="InterPro" id="IPR036736">
    <property type="entry name" value="ACP-like_sf"/>
</dbReference>
<dbReference type="InterPro" id="IPR006162">
    <property type="entry name" value="Ppantetheine_attach_site"/>
</dbReference>
<dbReference type="PANTHER" id="PTHR45527">
    <property type="entry name" value="NONRIBOSOMAL PEPTIDE SYNTHETASE"/>
    <property type="match status" value="1"/>
</dbReference>
<dbReference type="GO" id="GO:0044550">
    <property type="term" value="P:secondary metabolite biosynthetic process"/>
    <property type="evidence" value="ECO:0007669"/>
    <property type="project" value="TreeGrafter"/>
</dbReference>
<keyword evidence="4" id="KW-0597">Phosphoprotein</keyword>
<dbReference type="InterPro" id="IPR029058">
    <property type="entry name" value="AB_hydrolase_fold"/>
</dbReference>
<evidence type="ECO:0000256" key="1">
    <source>
        <dbReference type="ARBA" id="ARBA00001957"/>
    </source>
</evidence>
<dbReference type="NCBIfam" id="TIGR01733">
    <property type="entry name" value="AA-adenyl-dom"/>
    <property type="match status" value="1"/>
</dbReference>
<evidence type="ECO:0000256" key="2">
    <source>
        <dbReference type="ARBA" id="ARBA00006432"/>
    </source>
</evidence>
<dbReference type="InterPro" id="IPR045851">
    <property type="entry name" value="AMP-bd_C_sf"/>
</dbReference>
<evidence type="ECO:0000259" key="6">
    <source>
        <dbReference type="PROSITE" id="PS50075"/>
    </source>
</evidence>
<dbReference type="InterPro" id="IPR010071">
    <property type="entry name" value="AA_adenyl_dom"/>
</dbReference>
<dbReference type="SUPFAM" id="SSF47336">
    <property type="entry name" value="ACP-like"/>
    <property type="match status" value="1"/>
</dbReference>
<dbReference type="SMART" id="SM00823">
    <property type="entry name" value="PKS_PP"/>
    <property type="match status" value="1"/>
</dbReference>
<dbReference type="Gene3D" id="3.40.50.980">
    <property type="match status" value="2"/>
</dbReference>
<dbReference type="AlphaFoldDB" id="A0A918E0C8"/>
<dbReference type="InterPro" id="IPR009081">
    <property type="entry name" value="PP-bd_ACP"/>
</dbReference>
<reference evidence="7" key="1">
    <citation type="journal article" date="2014" name="Int. J. Syst. Evol. Microbiol.">
        <title>Complete genome sequence of Corynebacterium casei LMG S-19264T (=DSM 44701T), isolated from a smear-ripened cheese.</title>
        <authorList>
            <consortium name="US DOE Joint Genome Institute (JGI-PGF)"/>
            <person name="Walter F."/>
            <person name="Albersmeier A."/>
            <person name="Kalinowski J."/>
            <person name="Ruckert C."/>
        </authorList>
    </citation>
    <scope>NUCLEOTIDE SEQUENCE</scope>
    <source>
        <strain evidence="7">CGMCC 4.7201</strain>
    </source>
</reference>
<dbReference type="GO" id="GO:0005737">
    <property type="term" value="C:cytoplasm"/>
    <property type="evidence" value="ECO:0007669"/>
    <property type="project" value="TreeGrafter"/>
</dbReference>
<dbReference type="Pfam" id="PF13193">
    <property type="entry name" value="AMP-binding_C"/>
    <property type="match status" value="1"/>
</dbReference>
<reference evidence="7" key="2">
    <citation type="submission" date="2020-09" db="EMBL/GenBank/DDBJ databases">
        <authorList>
            <person name="Sun Q."/>
            <person name="Zhou Y."/>
        </authorList>
    </citation>
    <scope>NUCLEOTIDE SEQUENCE</scope>
    <source>
        <strain evidence="7">CGMCC 4.7201</strain>
    </source>
</reference>
<dbReference type="CDD" id="cd05930">
    <property type="entry name" value="A_NRPS"/>
    <property type="match status" value="1"/>
</dbReference>
<sequence>MAVNPDAAGPAPTALPLSAAQQDVLVSAALDGTSHGLARQARIGLPAGSGQAEVRTAWHRLLAARPVLAARLTWDGERPTQVPGATEPPFTTSDGPGAAERDLREGFPAELDGPLLRLLWLPDSAEAVLTYHPLLLDDLAAHLLLGDLAAVAEGGRVLERPCLDAYLSGLPEHQDGASPEEVAFWKAALAEVSGPAPLFAADDERSDRSTTVRVELSSQETAAVRELAWATRSCVLRLTAASWASVVARFRNEPLAVVGLLVDTRPPGLKNALGPFERVLPAPFLLDGTSTAAWLTDRSEWMEKARELGHLPGAALNDLTGAERSVALYDSVVDARDDAVLPPTSSSTAPLHLGVEDSGDTLALVAGFDPAVTDADHVERLVRCTAAVLTGAAATPDKPIDTLPLVGARGLAAPSEHNATAVAYPSDRCLHQLVEEQVDRTPDRTALVFDGQSLDYGEMERRANRLANHLVDLGVVPGTIVGLCAEPGFALNIAILAILKAGGAYAPLDPSFPPDRLHYLAEDLDCPVVLVESHLIGKLPSVRGVVALDEPALWAHCPDTRPETGVRPGDLAYVMYTSGSTGRPKGVLIEHGGAVNFVWWISHLYPLGPEDAALQWTAYSFDAAVWELFWPLFVGARAILAPPRLHLDLNRFTELIRTERVTTLHFVPAMLQTFLTAEDAGECHLLRYVFASGEPIPTTLADRFHELLDAELINLYGVTEVSIDSTYYVVPRGADLPFIRSGRPINNTATHVLDRNLEPVPYGARGEVYIGGDSVTRGYLGRPGLTADRFIPDPFGGGGRRLYRTGDVALLLPDGHLHFLGRSDHQVKIRGIRIELLEVEAEITEHPKVRECLVVPWGEGSERSLAAYVVPSDDSLDAAELRAFLATRVPSYMVPTSVSLLDAFPLGPTGKIERKALPRPESSISEQLSHAVPPRTETERAVAAIWQEVLGLPNPGVLDDFFSVGGNSLLATRVIAAVRRRFGVRLPLRAWLESSAIADLAAAIDRHRDAGATAQALLAEVAALPDDEVGG</sequence>
<dbReference type="Pfam" id="PF00550">
    <property type="entry name" value="PP-binding"/>
    <property type="match status" value="1"/>
</dbReference>
<feature type="region of interest" description="Disordered" evidence="5">
    <location>
        <begin position="75"/>
        <end position="101"/>
    </location>
</feature>
<dbReference type="InterPro" id="IPR000873">
    <property type="entry name" value="AMP-dep_synth/lig_dom"/>
</dbReference>
<organism evidence="7 8">
    <name type="scientific">Wenjunlia tyrosinilytica</name>
    <dbReference type="NCBI Taxonomy" id="1544741"/>
    <lineage>
        <taxon>Bacteria</taxon>
        <taxon>Bacillati</taxon>
        <taxon>Actinomycetota</taxon>
        <taxon>Actinomycetes</taxon>
        <taxon>Kitasatosporales</taxon>
        <taxon>Streptomycetaceae</taxon>
        <taxon>Wenjunlia</taxon>
    </lineage>
</organism>
<dbReference type="InterPro" id="IPR020845">
    <property type="entry name" value="AMP-binding_CS"/>
</dbReference>
<evidence type="ECO:0000256" key="3">
    <source>
        <dbReference type="ARBA" id="ARBA00022450"/>
    </source>
</evidence>
<feature type="domain" description="Carrier" evidence="6">
    <location>
        <begin position="933"/>
        <end position="1008"/>
    </location>
</feature>
<evidence type="ECO:0000256" key="5">
    <source>
        <dbReference type="SAM" id="MobiDB-lite"/>
    </source>
</evidence>
<gene>
    <name evidence="7" type="ORF">GCM10012280_48480</name>
</gene>
<evidence type="ECO:0000256" key="4">
    <source>
        <dbReference type="ARBA" id="ARBA00022553"/>
    </source>
</evidence>
<accession>A0A918E0C8</accession>
<dbReference type="FunFam" id="3.40.50.12780:FF:000012">
    <property type="entry name" value="Non-ribosomal peptide synthetase"/>
    <property type="match status" value="1"/>
</dbReference>
<dbReference type="PROSITE" id="PS50075">
    <property type="entry name" value="CARRIER"/>
    <property type="match status" value="1"/>
</dbReference>
<dbReference type="Gene3D" id="3.30.559.10">
    <property type="entry name" value="Chloramphenicol acetyltransferase-like domain"/>
    <property type="match status" value="1"/>
</dbReference>